<evidence type="ECO:0000256" key="6">
    <source>
        <dbReference type="ARBA" id="ARBA00022840"/>
    </source>
</evidence>
<evidence type="ECO:0000313" key="13">
    <source>
        <dbReference type="Proteomes" id="UP000085678"/>
    </source>
</evidence>
<dbReference type="InterPro" id="IPR037875">
    <property type="entry name" value="Bms1_N"/>
</dbReference>
<keyword evidence="8" id="KW-0539">Nucleus</keyword>
<evidence type="ECO:0000256" key="11">
    <source>
        <dbReference type="SAM" id="MobiDB-lite"/>
    </source>
</evidence>
<dbReference type="InterPro" id="IPR039761">
    <property type="entry name" value="Bms1/Tsr1"/>
</dbReference>
<feature type="domain" description="Bms1-type G" evidence="12">
    <location>
        <begin position="97"/>
        <end position="262"/>
    </location>
</feature>
<feature type="compositionally biased region" description="Basic and acidic residues" evidence="11">
    <location>
        <begin position="831"/>
        <end position="859"/>
    </location>
</feature>
<name>A0A1S3JQ86_LINAN</name>
<dbReference type="Pfam" id="PF04950">
    <property type="entry name" value="RIBIOP_C"/>
    <property type="match status" value="1"/>
</dbReference>
<evidence type="ECO:0000256" key="8">
    <source>
        <dbReference type="ARBA" id="ARBA00023242"/>
    </source>
</evidence>
<dbReference type="GO" id="GO:0005525">
    <property type="term" value="F:GTP binding"/>
    <property type="evidence" value="ECO:0007669"/>
    <property type="project" value="UniProtKB-KW"/>
</dbReference>
<comment type="subcellular location">
    <subcellularLocation>
        <location evidence="1">Nucleus</location>
        <location evidence="1">Nucleolus</location>
    </subcellularLocation>
</comment>
<dbReference type="InParanoid" id="A0A1S3JQ86"/>
<gene>
    <name evidence="14" type="primary">LOC106175192</name>
</gene>
<dbReference type="InterPro" id="IPR007034">
    <property type="entry name" value="BMS1_TSR1_C"/>
</dbReference>
<feature type="compositionally biased region" description="Acidic residues" evidence="11">
    <location>
        <begin position="586"/>
        <end position="599"/>
    </location>
</feature>
<dbReference type="Proteomes" id="UP000085678">
    <property type="component" value="Unplaced"/>
</dbReference>
<evidence type="ECO:0000256" key="3">
    <source>
        <dbReference type="ARBA" id="ARBA00022553"/>
    </source>
</evidence>
<dbReference type="GO" id="GO:0003924">
    <property type="term" value="F:GTPase activity"/>
    <property type="evidence" value="ECO:0007669"/>
    <property type="project" value="TreeGrafter"/>
</dbReference>
<feature type="region of interest" description="Disordered" evidence="11">
    <location>
        <begin position="21"/>
        <end position="57"/>
    </location>
</feature>
<dbReference type="FunCoup" id="A0A1S3JQ86">
    <property type="interactions" value="2971"/>
</dbReference>
<dbReference type="GeneID" id="106175192"/>
<dbReference type="FunFam" id="3.40.50.300:FF:000105">
    <property type="entry name" value="BMS1 ribosome biogenesis factor"/>
    <property type="match status" value="1"/>
</dbReference>
<feature type="region of interest" description="Disordered" evidence="11">
    <location>
        <begin position="740"/>
        <end position="760"/>
    </location>
</feature>
<feature type="compositionally biased region" description="Basic and acidic residues" evidence="11">
    <location>
        <begin position="610"/>
        <end position="641"/>
    </location>
</feature>
<dbReference type="InterPro" id="IPR012948">
    <property type="entry name" value="AARP2CN"/>
</dbReference>
<evidence type="ECO:0000256" key="2">
    <source>
        <dbReference type="ARBA" id="ARBA00022517"/>
    </source>
</evidence>
<dbReference type="GO" id="GO:0005524">
    <property type="term" value="F:ATP binding"/>
    <property type="evidence" value="ECO:0007669"/>
    <property type="project" value="UniProtKB-KW"/>
</dbReference>
<reference evidence="14" key="1">
    <citation type="submission" date="2025-08" db="UniProtKB">
        <authorList>
            <consortium name="RefSeq"/>
        </authorList>
    </citation>
    <scope>IDENTIFICATION</scope>
    <source>
        <tissue evidence="14">Gonads</tissue>
    </source>
</reference>
<evidence type="ECO:0000259" key="12">
    <source>
        <dbReference type="PROSITE" id="PS51714"/>
    </source>
</evidence>
<dbReference type="OrthoDB" id="10260897at2759"/>
<dbReference type="Gene3D" id="3.40.50.300">
    <property type="entry name" value="P-loop containing nucleotide triphosphate hydrolases"/>
    <property type="match status" value="1"/>
</dbReference>
<feature type="compositionally biased region" description="Acidic residues" evidence="11">
    <location>
        <begin position="458"/>
        <end position="499"/>
    </location>
</feature>
<dbReference type="GO" id="GO:0034511">
    <property type="term" value="F:U3 snoRNA binding"/>
    <property type="evidence" value="ECO:0007669"/>
    <property type="project" value="TreeGrafter"/>
</dbReference>
<feature type="compositionally biased region" description="Acidic residues" evidence="11">
    <location>
        <begin position="801"/>
        <end position="830"/>
    </location>
</feature>
<comment type="similarity">
    <text evidence="10">Belongs to the TRAFAC class translation factor GTPase superfamily. Bms1-like GTPase family. BMS1 subfamily.</text>
</comment>
<feature type="region of interest" description="Disordered" evidence="11">
    <location>
        <begin position="430"/>
        <end position="684"/>
    </location>
</feature>
<dbReference type="CDD" id="cd01882">
    <property type="entry name" value="BMS1"/>
    <property type="match status" value="1"/>
</dbReference>
<evidence type="ECO:0000256" key="10">
    <source>
        <dbReference type="ARBA" id="ARBA00061391"/>
    </source>
</evidence>
<evidence type="ECO:0000256" key="7">
    <source>
        <dbReference type="ARBA" id="ARBA00023134"/>
    </source>
</evidence>
<dbReference type="PANTHER" id="PTHR12858">
    <property type="entry name" value="RIBOSOME BIOGENESIS PROTEIN"/>
    <property type="match status" value="1"/>
</dbReference>
<dbReference type="GO" id="GO:0005654">
    <property type="term" value="C:nucleoplasm"/>
    <property type="evidence" value="ECO:0007669"/>
    <property type="project" value="UniProtKB-ARBA"/>
</dbReference>
<dbReference type="SMART" id="SM01362">
    <property type="entry name" value="DUF663"/>
    <property type="match status" value="1"/>
</dbReference>
<dbReference type="RefSeq" id="XP_013412522.1">
    <property type="nucleotide sequence ID" value="XM_013557068.2"/>
</dbReference>
<dbReference type="STRING" id="7574.A0A1S3JQ86"/>
<feature type="compositionally biased region" description="Basic and acidic residues" evidence="11">
    <location>
        <begin position="745"/>
        <end position="755"/>
    </location>
</feature>
<feature type="region of interest" description="Disordered" evidence="11">
    <location>
        <begin position="1255"/>
        <end position="1286"/>
    </location>
</feature>
<dbReference type="GO" id="GO:0032040">
    <property type="term" value="C:small-subunit processome"/>
    <property type="evidence" value="ECO:0007669"/>
    <property type="project" value="UniProtKB-ARBA"/>
</dbReference>
<comment type="catalytic activity">
    <reaction evidence="9">
        <text>GTP + H2O = GDP + phosphate + H(+)</text>
        <dbReference type="Rhea" id="RHEA:19669"/>
        <dbReference type="ChEBI" id="CHEBI:15377"/>
        <dbReference type="ChEBI" id="CHEBI:15378"/>
        <dbReference type="ChEBI" id="CHEBI:37565"/>
        <dbReference type="ChEBI" id="CHEBI:43474"/>
        <dbReference type="ChEBI" id="CHEBI:58189"/>
    </reaction>
    <physiologicalReaction direction="left-to-right" evidence="9">
        <dbReference type="Rhea" id="RHEA:19670"/>
    </physiologicalReaction>
</comment>
<dbReference type="PANTHER" id="PTHR12858:SF2">
    <property type="entry name" value="RIBOSOME BIOGENESIS PROTEIN BMS1 HOMOLOG"/>
    <property type="match status" value="1"/>
</dbReference>
<dbReference type="Pfam" id="PF08142">
    <property type="entry name" value="AARP2CN"/>
    <property type="match status" value="1"/>
</dbReference>
<proteinExistence type="inferred from homology"/>
<dbReference type="SUPFAM" id="SSF52540">
    <property type="entry name" value="P-loop containing nucleoside triphosphate hydrolases"/>
    <property type="match status" value="1"/>
</dbReference>
<feature type="region of interest" description="Disordered" evidence="11">
    <location>
        <begin position="801"/>
        <end position="861"/>
    </location>
</feature>
<evidence type="ECO:0000256" key="1">
    <source>
        <dbReference type="ARBA" id="ARBA00004604"/>
    </source>
</evidence>
<feature type="compositionally biased region" description="Basic and acidic residues" evidence="11">
    <location>
        <begin position="575"/>
        <end position="585"/>
    </location>
</feature>
<keyword evidence="7" id="KW-0342">GTP-binding</keyword>
<feature type="compositionally biased region" description="Basic and acidic residues" evidence="11">
    <location>
        <begin position="1263"/>
        <end position="1286"/>
    </location>
</feature>
<keyword evidence="6" id="KW-0067">ATP-binding</keyword>
<feature type="compositionally biased region" description="Basic residues" evidence="11">
    <location>
        <begin position="28"/>
        <end position="46"/>
    </location>
</feature>
<organism evidence="13 14">
    <name type="scientific">Lingula anatina</name>
    <name type="common">Brachiopod</name>
    <name type="synonym">Lingula unguis</name>
    <dbReference type="NCBI Taxonomy" id="7574"/>
    <lineage>
        <taxon>Eukaryota</taxon>
        <taxon>Metazoa</taxon>
        <taxon>Spiralia</taxon>
        <taxon>Lophotrochozoa</taxon>
        <taxon>Brachiopoda</taxon>
        <taxon>Linguliformea</taxon>
        <taxon>Lingulata</taxon>
        <taxon>Lingulida</taxon>
        <taxon>Linguloidea</taxon>
        <taxon>Lingulidae</taxon>
        <taxon>Lingula</taxon>
    </lineage>
</organism>
<evidence type="ECO:0000256" key="4">
    <source>
        <dbReference type="ARBA" id="ARBA00022741"/>
    </source>
</evidence>
<dbReference type="PROSITE" id="PS51714">
    <property type="entry name" value="G_BMS1"/>
    <property type="match status" value="1"/>
</dbReference>
<protein>
    <submittedName>
        <fullName evidence="14">Ribosome biogenesis protein BMS1 homolog isoform X1</fullName>
    </submittedName>
</protein>
<keyword evidence="13" id="KW-1185">Reference proteome</keyword>
<keyword evidence="2" id="KW-0690">Ribosome biogenesis</keyword>
<dbReference type="GO" id="GO:0000462">
    <property type="term" value="P:maturation of SSU-rRNA from tricistronic rRNA transcript (SSU-rRNA, 5.8S rRNA, LSU-rRNA)"/>
    <property type="evidence" value="ECO:0007669"/>
    <property type="project" value="TreeGrafter"/>
</dbReference>
<dbReference type="InterPro" id="IPR027417">
    <property type="entry name" value="P-loop_NTPase"/>
</dbReference>
<keyword evidence="5" id="KW-0378">Hydrolase</keyword>
<keyword evidence="3" id="KW-0597">Phosphoprotein</keyword>
<sequence>MCKSHSSKEYDIYLQSYFQDNMDEDSRKPHRLRHSGPKADKKKAKNKHEQELTPQQRNPKAFAFHSVNKVAKSVKRTLDIHTKKTHIPEVDRTPVEPPPVVVAVVGPPKVGKTTLLSCLIKNFTKQKLTSVQGPVTIVSGKKRRLTFLECNNDVNSMIDVAKVADLVLLLIDASFGFEMETFEFLNICQVHGFPKIMGVLTHLDMFRNTKKLRKTKKRLKHRFWTEIYQGAKLFYLSGMVNGEYQKTEVHNLGRFISVMKFRPLHWRTTHPYLLADRMEDLTDPELIRQNAKCDRTVCLYGYVRGTHFKSNCNVHLPGAGDFSVKDISFLPDPCPLPERENRRSLNESERLIYAPMSGVGGIVYDKDAVYIDLGGSHSHTQQAVEEDAPINELVATMKNPMKTLEDKMATSELTLFKNAAPLTEADIHRMNLSGQQEEKTVADAVNGRDRRKAVFGENTDDEEDKDDDDDDEEDEDSDDEVGGDDEDTDGDEEQDETEEDFSKPGALKTEMFTRSAKKRKMDGEGENLAFADSDDDLEENFQLFTPVAEKKNTPRKQSNINSSSSSRGRGGGQHMDVEINYKADSETDSEMESTEIDDGVVEKKRKKRTKVSEQEQVTHRKGSREEKYGGLNDRIDEKQDSSDNECGEHVGNGAEDGSEEDEDDVEYQEKEDYDAREDNLNEESGLLRWKENIAEKASQSFLKNKQTNWRKIVYGHESEDYDGESEEEGEVGGLFKISKKKKDQRKGIDGFDCSRDATGQNQEWNIQELLESIQDCFVTGKWDKSEDAKALLDQDDDLYGAFEDLETGEVMEDHQQEDEEEEEDAEDGGGGEDKDVEKPKMKRDMTKEERKQKALDKRAEKKRKLKAMFDAEYDASGGGGEESFYDEWRSEMEQQAQLNRAEFENLDEDLRVQYEGFRPGLYVRVQLDNMPCEFIDHFDPTYPVILGALLSAEDTIGYVNLRVKKHRWHKKILKTKDPLIISLGWRRFQTIPLYSIQDHNMRQRLLKYTPEHMHCTASIWGPITPQGTGFLAVQTVAGTPDFRIAATGVVLELDKSVTVVKKLKLTGTPYKIYKKTAFIKGMFNSELEVSKFEGASIRAVSGIRGQIKKPVRTPEGAFRATFEDKLLLSDIVFVRTWYRVEVPKFYNPLTTLLFPLQQRSQWEGMKTLGQLKREKGIKAEANPDSSYKSIERKGRSFHPLVIPKHLQRDLPFKDKPKVATRQKDPVQAQRVAVVREPKERKVAELMKMLKTLHEHKMKQRRSQMRERAQQHEKDKRKIEMKRTEKQKVVKKQIYRVLGQIEKKKKRHEKE</sequence>
<feature type="compositionally biased region" description="Basic and acidic residues" evidence="11">
    <location>
        <begin position="436"/>
        <end position="454"/>
    </location>
</feature>
<dbReference type="SMART" id="SM00785">
    <property type="entry name" value="AARP2CN"/>
    <property type="match status" value="1"/>
</dbReference>
<feature type="compositionally biased region" description="Acidic residues" evidence="11">
    <location>
        <begin position="656"/>
        <end position="675"/>
    </location>
</feature>
<accession>A0A1S3JQ86</accession>
<evidence type="ECO:0000256" key="9">
    <source>
        <dbReference type="ARBA" id="ARBA00049117"/>
    </source>
</evidence>
<evidence type="ECO:0000256" key="5">
    <source>
        <dbReference type="ARBA" id="ARBA00022801"/>
    </source>
</evidence>
<keyword evidence="4" id="KW-0547">Nucleotide-binding</keyword>
<evidence type="ECO:0000313" key="14">
    <source>
        <dbReference type="RefSeq" id="XP_013412522.1"/>
    </source>
</evidence>
<dbReference type="GO" id="GO:0000479">
    <property type="term" value="P:endonucleolytic cleavage of tricistronic rRNA transcript (SSU-rRNA, 5.8S rRNA, LSU-rRNA)"/>
    <property type="evidence" value="ECO:0007669"/>
    <property type="project" value="TreeGrafter"/>
</dbReference>
<dbReference type="InterPro" id="IPR030387">
    <property type="entry name" value="G_Bms1/Tsr1_dom"/>
</dbReference>
<dbReference type="GO" id="GO:0030686">
    <property type="term" value="C:90S preribosome"/>
    <property type="evidence" value="ECO:0007669"/>
    <property type="project" value="TreeGrafter"/>
</dbReference>
<dbReference type="KEGG" id="lak:106175192"/>